<evidence type="ECO:0000313" key="1">
    <source>
        <dbReference type="EMBL" id="MPC40738.1"/>
    </source>
</evidence>
<reference evidence="1 2" key="1">
    <citation type="submission" date="2019-05" db="EMBL/GenBank/DDBJ databases">
        <title>Another draft genome of Portunus trituberculatus and its Hox gene families provides insights of decapod evolution.</title>
        <authorList>
            <person name="Jeong J.-H."/>
            <person name="Song I."/>
            <person name="Kim S."/>
            <person name="Choi T."/>
            <person name="Kim D."/>
            <person name="Ryu S."/>
            <person name="Kim W."/>
        </authorList>
    </citation>
    <scope>NUCLEOTIDE SEQUENCE [LARGE SCALE GENOMIC DNA]</scope>
    <source>
        <tissue evidence="1">Muscle</tissue>
    </source>
</reference>
<gene>
    <name evidence="1" type="ORF">E2C01_034304</name>
</gene>
<organism evidence="1 2">
    <name type="scientific">Portunus trituberculatus</name>
    <name type="common">Swimming crab</name>
    <name type="synonym">Neptunus trituberculatus</name>
    <dbReference type="NCBI Taxonomy" id="210409"/>
    <lineage>
        <taxon>Eukaryota</taxon>
        <taxon>Metazoa</taxon>
        <taxon>Ecdysozoa</taxon>
        <taxon>Arthropoda</taxon>
        <taxon>Crustacea</taxon>
        <taxon>Multicrustacea</taxon>
        <taxon>Malacostraca</taxon>
        <taxon>Eumalacostraca</taxon>
        <taxon>Eucarida</taxon>
        <taxon>Decapoda</taxon>
        <taxon>Pleocyemata</taxon>
        <taxon>Brachyura</taxon>
        <taxon>Eubrachyura</taxon>
        <taxon>Portunoidea</taxon>
        <taxon>Portunidae</taxon>
        <taxon>Portuninae</taxon>
        <taxon>Portunus</taxon>
    </lineage>
</organism>
<protein>
    <submittedName>
        <fullName evidence="1">Uncharacterized protein</fullName>
    </submittedName>
</protein>
<comment type="caution">
    <text evidence="1">The sequence shown here is derived from an EMBL/GenBank/DDBJ whole genome shotgun (WGS) entry which is preliminary data.</text>
</comment>
<dbReference type="Proteomes" id="UP000324222">
    <property type="component" value="Unassembled WGS sequence"/>
</dbReference>
<name>A0A5B7F6M4_PORTR</name>
<dbReference type="EMBL" id="VSRR010004797">
    <property type="protein sequence ID" value="MPC40738.1"/>
    <property type="molecule type" value="Genomic_DNA"/>
</dbReference>
<sequence>METSARANRCAAALGRTLHAEECLILTCPAAVCQVFMSIHNTYKTTTTINTARVTTTTPTNATAAAAASAVSAVTTSPRMMAEPAVKTLNVKIMAERSPASSVVCFCGSTCKPEIV</sequence>
<dbReference type="AlphaFoldDB" id="A0A5B7F6M4"/>
<keyword evidence="2" id="KW-1185">Reference proteome</keyword>
<evidence type="ECO:0000313" key="2">
    <source>
        <dbReference type="Proteomes" id="UP000324222"/>
    </source>
</evidence>
<accession>A0A5B7F6M4</accession>
<proteinExistence type="predicted"/>